<organism evidence="1 2">
    <name type="scientific">Clostridium scatologenes</name>
    <dbReference type="NCBI Taxonomy" id="1548"/>
    <lineage>
        <taxon>Bacteria</taxon>
        <taxon>Bacillati</taxon>
        <taxon>Bacillota</taxon>
        <taxon>Clostridia</taxon>
        <taxon>Eubacteriales</taxon>
        <taxon>Clostridiaceae</taxon>
        <taxon>Clostridium</taxon>
    </lineage>
</organism>
<evidence type="ECO:0000313" key="2">
    <source>
        <dbReference type="Proteomes" id="UP000033115"/>
    </source>
</evidence>
<dbReference type="KEGG" id="csq:CSCA_4825"/>
<accession>A0A0E3MBP2</accession>
<name>A0A0E3MBP2_CLOSL</name>
<dbReference type="EMBL" id="CP009933">
    <property type="protein sequence ID" value="AKA71950.1"/>
    <property type="molecule type" value="Genomic_DNA"/>
</dbReference>
<gene>
    <name evidence="1" type="ORF">CSCA_4825</name>
</gene>
<dbReference type="HOGENOM" id="CLU_709225_0_0_9"/>
<sequence>MNLENLKEGQTVKTYKELCNLLDEKVKSGKSKQLQIKEWDRYFKQHKEGNQFTIDEIYAEPLPKIDNRTGGHNSKYIEEIQDILTYYLYEENKKNDKVVLSLSKLINILGMVNNTYSVANYKKPELAQLLHINLVSIHYFFNTSRTEFKNIIQRALKNLENKSVLTANKTFIVGKINKRKKTILTKRQVTREEHKLILDTENYVLKDMGLTKKDLFLKGRKVYNKFMELVNAELPKEWDFYYSAWDLIIGNNAIKNEYTRVLAKKKQLNDKSIKRLEHIFKTKLDKNSIEQQLINQLISFKGYDCQIDEALTELYKQNKDEYYKSLNDEGKKIVAASHKIEQIQNDYENKDNCELRDYMKYKNKITNRDKYDLPDDYWNSLFQEIDIMG</sequence>
<proteinExistence type="predicted"/>
<dbReference type="Proteomes" id="UP000033115">
    <property type="component" value="Chromosome"/>
</dbReference>
<keyword evidence="2" id="KW-1185">Reference proteome</keyword>
<protein>
    <submittedName>
        <fullName evidence="1">Uncharacterized protein</fullName>
    </submittedName>
</protein>
<evidence type="ECO:0000313" key="1">
    <source>
        <dbReference type="EMBL" id="AKA71950.1"/>
    </source>
</evidence>
<reference evidence="1 2" key="1">
    <citation type="journal article" date="2015" name="J. Biotechnol.">
        <title>Complete genome sequence of a malodorant-producing acetogen, Clostridium scatologenes ATCC 25775(T).</title>
        <authorList>
            <person name="Zhu Z."/>
            <person name="Guo T."/>
            <person name="Zheng H."/>
            <person name="Song T."/>
            <person name="Ouyang P."/>
            <person name="Xie J."/>
        </authorList>
    </citation>
    <scope>NUCLEOTIDE SEQUENCE [LARGE SCALE GENOMIC DNA]</scope>
    <source>
        <strain evidence="1 2">ATCC 25775</strain>
    </source>
</reference>
<dbReference type="AlphaFoldDB" id="A0A0E3MBP2"/>
<dbReference type="RefSeq" id="WP_029159885.1">
    <property type="nucleotide sequence ID" value="NZ_CP009933.1"/>
</dbReference>